<evidence type="ECO:0000313" key="2">
    <source>
        <dbReference type="EMBL" id="KAJ4469861.1"/>
    </source>
</evidence>
<keyword evidence="3" id="KW-1185">Reference proteome</keyword>
<evidence type="ECO:0000313" key="3">
    <source>
        <dbReference type="Proteomes" id="UP001150266"/>
    </source>
</evidence>
<organism evidence="2 3">
    <name type="scientific">Lentinula aciculospora</name>
    <dbReference type="NCBI Taxonomy" id="153920"/>
    <lineage>
        <taxon>Eukaryota</taxon>
        <taxon>Fungi</taxon>
        <taxon>Dikarya</taxon>
        <taxon>Basidiomycota</taxon>
        <taxon>Agaricomycotina</taxon>
        <taxon>Agaricomycetes</taxon>
        <taxon>Agaricomycetidae</taxon>
        <taxon>Agaricales</taxon>
        <taxon>Marasmiineae</taxon>
        <taxon>Omphalotaceae</taxon>
        <taxon>Lentinula</taxon>
    </lineage>
</organism>
<dbReference type="Proteomes" id="UP001150266">
    <property type="component" value="Unassembled WGS sequence"/>
</dbReference>
<evidence type="ECO:0000256" key="1">
    <source>
        <dbReference type="SAM" id="SignalP"/>
    </source>
</evidence>
<protein>
    <recommendedName>
        <fullName evidence="4">Secreted protein</fullName>
    </recommendedName>
</protein>
<comment type="caution">
    <text evidence="2">The sequence shown here is derived from an EMBL/GenBank/DDBJ whole genome shotgun (WGS) entry which is preliminary data.</text>
</comment>
<feature type="signal peptide" evidence="1">
    <location>
        <begin position="1"/>
        <end position="31"/>
    </location>
</feature>
<name>A0A9W8ZXV4_9AGAR</name>
<sequence>MHRSPCSFSTPNSLSVLLVYFLLITHPSSKSDDERRFWKCPSLRAFQKASIVVGIKCISRGRQAQVTRRYCRSGRWWRVLQYDRLKEKVQKY</sequence>
<keyword evidence="1" id="KW-0732">Signal</keyword>
<evidence type="ECO:0008006" key="4">
    <source>
        <dbReference type="Google" id="ProtNLM"/>
    </source>
</evidence>
<feature type="chain" id="PRO_5040908840" description="Secreted protein" evidence="1">
    <location>
        <begin position="32"/>
        <end position="92"/>
    </location>
</feature>
<accession>A0A9W8ZXV4</accession>
<reference evidence="2" key="1">
    <citation type="submission" date="2022-08" db="EMBL/GenBank/DDBJ databases">
        <title>A Global Phylogenomic Analysis of the Shiitake Genus Lentinula.</title>
        <authorList>
            <consortium name="DOE Joint Genome Institute"/>
            <person name="Sierra-Patev S."/>
            <person name="Min B."/>
            <person name="Naranjo-Ortiz M."/>
            <person name="Looney B."/>
            <person name="Konkel Z."/>
            <person name="Slot J.C."/>
            <person name="Sakamoto Y."/>
            <person name="Steenwyk J.L."/>
            <person name="Rokas A."/>
            <person name="Carro J."/>
            <person name="Camarero S."/>
            <person name="Ferreira P."/>
            <person name="Molpeceres G."/>
            <person name="Ruiz-Duenas F.J."/>
            <person name="Serrano A."/>
            <person name="Henrissat B."/>
            <person name="Drula E."/>
            <person name="Hughes K.W."/>
            <person name="Mata J.L."/>
            <person name="Ishikawa N.K."/>
            <person name="Vargas-Isla R."/>
            <person name="Ushijima S."/>
            <person name="Smith C.A."/>
            <person name="Ahrendt S."/>
            <person name="Andreopoulos W."/>
            <person name="He G."/>
            <person name="Labutti K."/>
            <person name="Lipzen A."/>
            <person name="Ng V."/>
            <person name="Riley R."/>
            <person name="Sandor L."/>
            <person name="Barry K."/>
            <person name="Martinez A.T."/>
            <person name="Xiao Y."/>
            <person name="Gibbons J.G."/>
            <person name="Terashima K."/>
            <person name="Grigoriev I.V."/>
            <person name="Hibbett D.S."/>
        </authorList>
    </citation>
    <scope>NUCLEOTIDE SEQUENCE</scope>
    <source>
        <strain evidence="2">JLM2183</strain>
    </source>
</reference>
<dbReference type="AlphaFoldDB" id="A0A9W8ZXV4"/>
<proteinExistence type="predicted"/>
<gene>
    <name evidence="2" type="ORF">J3R30DRAFT_1518875</name>
</gene>
<dbReference type="EMBL" id="JAOTPV010000030">
    <property type="protein sequence ID" value="KAJ4469861.1"/>
    <property type="molecule type" value="Genomic_DNA"/>
</dbReference>